<evidence type="ECO:0000313" key="2">
    <source>
        <dbReference type="Proteomes" id="UP000254220"/>
    </source>
</evidence>
<proteinExistence type="predicted"/>
<dbReference type="Proteomes" id="UP000254220">
    <property type="component" value="Unassembled WGS sequence"/>
</dbReference>
<accession>A0A379XME7</accession>
<dbReference type="AlphaFoldDB" id="A0A379XME7"/>
<sequence length="29" mass="3555">MNYDLPPKKRNYQNMKTDEEVHCMTLIKN</sequence>
<reference evidence="1 2" key="1">
    <citation type="submission" date="2018-06" db="EMBL/GenBank/DDBJ databases">
        <authorList>
            <consortium name="Pathogen Informatics"/>
            <person name="Doyle S."/>
        </authorList>
    </citation>
    <scope>NUCLEOTIDE SEQUENCE [LARGE SCALE GENOMIC DNA]</scope>
    <source>
        <strain evidence="1 2">NCTC12420</strain>
    </source>
</reference>
<organism evidence="1 2">
    <name type="scientific">Salmonella enterica subsp. indica</name>
    <dbReference type="NCBI Taxonomy" id="59207"/>
    <lineage>
        <taxon>Bacteria</taxon>
        <taxon>Pseudomonadati</taxon>
        <taxon>Pseudomonadota</taxon>
        <taxon>Gammaproteobacteria</taxon>
        <taxon>Enterobacterales</taxon>
        <taxon>Enterobacteriaceae</taxon>
        <taxon>Salmonella</taxon>
    </lineage>
</organism>
<gene>
    <name evidence="1" type="ORF">NCTC12420_00782</name>
</gene>
<dbReference type="EMBL" id="UGYB01000001">
    <property type="protein sequence ID" value="SUI01100.1"/>
    <property type="molecule type" value="Genomic_DNA"/>
</dbReference>
<name>A0A379XME7_SALER</name>
<protein>
    <submittedName>
        <fullName evidence="1">Uncharacterized protein</fullName>
    </submittedName>
</protein>
<evidence type="ECO:0000313" key="1">
    <source>
        <dbReference type="EMBL" id="SUI01100.1"/>
    </source>
</evidence>